<accession>A0ABM1AFN2</accession>
<feature type="domain" description="AMP-binding enzyme C-terminal" evidence="8">
    <location>
        <begin position="202"/>
        <end position="281"/>
    </location>
</feature>
<dbReference type="RefSeq" id="XP_012946718.2">
    <property type="nucleotide sequence ID" value="XM_013091264.2"/>
</dbReference>
<gene>
    <name evidence="10" type="primary">LOC101846481</name>
</gene>
<reference evidence="10" key="1">
    <citation type="submission" date="2025-08" db="UniProtKB">
        <authorList>
            <consortium name="RefSeq"/>
        </authorList>
    </citation>
    <scope>IDENTIFICATION</scope>
</reference>
<dbReference type="GeneID" id="101846481"/>
<comment type="function">
    <text evidence="3">Acyl-CoA synthases catalyze the initial reaction in fatty acid metabolism, by forming a thioester with CoA. Has some preference toward medium-chain substrates. Plays a role in adipocyte differentiation.</text>
</comment>
<dbReference type="Gene3D" id="3.30.300.30">
    <property type="match status" value="1"/>
</dbReference>
<evidence type="ECO:0000313" key="9">
    <source>
        <dbReference type="Proteomes" id="UP000694888"/>
    </source>
</evidence>
<dbReference type="PANTHER" id="PTHR43201:SF5">
    <property type="entry name" value="MEDIUM-CHAIN ACYL-COA LIGASE ACSF2, MITOCHONDRIAL"/>
    <property type="match status" value="1"/>
</dbReference>
<sequence length="305" mass="34659">MDVFYEPAKTPAVRAALSWDILCKEKCTLALILPLDFSEIFNIVQSQGDRNHYKPDRIVMGGQPLRNHLIADLLKIFKKVFLLYGSTEGSIMSQSTLTEAEEDFFSGKPVNVDNVRLVNKDQEKCKPKEVGTIHVRGPGVFKGYFNKLEETDKNTAKAFTADGWFNTEDNGFFDDQGNLFVLGREKDIIMYGSYIVYPGWLEKKIMAHPDVMDVVVVPVSDTVLFHNICACVRPAKDKTLDEENLRDFCEKIFLSSSEIECTPVPKYFMVLESFPEATTGKPDKKILMKMAEERFGQDAHYMSAY</sequence>
<dbReference type="Pfam" id="PF13193">
    <property type="entry name" value="AMP-binding_C"/>
    <property type="match status" value="1"/>
</dbReference>
<evidence type="ECO:0000256" key="4">
    <source>
        <dbReference type="ARBA" id="ARBA00039638"/>
    </source>
</evidence>
<evidence type="ECO:0000256" key="6">
    <source>
        <dbReference type="ARBA" id="ARBA00048277"/>
    </source>
</evidence>
<feature type="domain" description="AMP-dependent synthetase/ligase" evidence="7">
    <location>
        <begin position="7"/>
        <end position="145"/>
    </location>
</feature>
<evidence type="ECO:0000313" key="10">
    <source>
        <dbReference type="RefSeq" id="XP_012946718.2"/>
    </source>
</evidence>
<evidence type="ECO:0000256" key="5">
    <source>
        <dbReference type="ARBA" id="ARBA00047319"/>
    </source>
</evidence>
<proteinExistence type="inferred from homology"/>
<dbReference type="InterPro" id="IPR025110">
    <property type="entry name" value="AMP-bd_C"/>
</dbReference>
<dbReference type="InterPro" id="IPR045851">
    <property type="entry name" value="AMP-bd_C_sf"/>
</dbReference>
<dbReference type="Proteomes" id="UP000694888">
    <property type="component" value="Unplaced"/>
</dbReference>
<dbReference type="SUPFAM" id="SSF56801">
    <property type="entry name" value="Acetyl-CoA synthetase-like"/>
    <property type="match status" value="1"/>
</dbReference>
<comment type="similarity">
    <text evidence="1">Belongs to the ATP-dependent AMP-binding enzyme family.</text>
</comment>
<keyword evidence="2" id="KW-0436">Ligase</keyword>
<protein>
    <recommendedName>
        <fullName evidence="4">Medium-chain acyl-CoA ligase ACSF2, mitochondrial</fullName>
    </recommendedName>
</protein>
<evidence type="ECO:0000256" key="1">
    <source>
        <dbReference type="ARBA" id="ARBA00006432"/>
    </source>
</evidence>
<organism evidence="9 10">
    <name type="scientific">Aplysia californica</name>
    <name type="common">California sea hare</name>
    <dbReference type="NCBI Taxonomy" id="6500"/>
    <lineage>
        <taxon>Eukaryota</taxon>
        <taxon>Metazoa</taxon>
        <taxon>Spiralia</taxon>
        <taxon>Lophotrochozoa</taxon>
        <taxon>Mollusca</taxon>
        <taxon>Gastropoda</taxon>
        <taxon>Heterobranchia</taxon>
        <taxon>Euthyneura</taxon>
        <taxon>Tectipleura</taxon>
        <taxon>Aplysiida</taxon>
        <taxon>Aplysioidea</taxon>
        <taxon>Aplysiidae</taxon>
        <taxon>Aplysia</taxon>
    </lineage>
</organism>
<comment type="catalytic activity">
    <reaction evidence="5">
        <text>octanoate + ATP + CoA = octanoyl-CoA + AMP + diphosphate</text>
        <dbReference type="Rhea" id="RHEA:33631"/>
        <dbReference type="ChEBI" id="CHEBI:25646"/>
        <dbReference type="ChEBI" id="CHEBI:30616"/>
        <dbReference type="ChEBI" id="CHEBI:33019"/>
        <dbReference type="ChEBI" id="CHEBI:57287"/>
        <dbReference type="ChEBI" id="CHEBI:57386"/>
        <dbReference type="ChEBI" id="CHEBI:456215"/>
    </reaction>
</comment>
<dbReference type="Gene3D" id="3.40.50.12780">
    <property type="entry name" value="N-terminal domain of ligase-like"/>
    <property type="match status" value="1"/>
</dbReference>
<dbReference type="InterPro" id="IPR042099">
    <property type="entry name" value="ANL_N_sf"/>
</dbReference>
<dbReference type="Pfam" id="PF00501">
    <property type="entry name" value="AMP-binding"/>
    <property type="match status" value="1"/>
</dbReference>
<evidence type="ECO:0000259" key="7">
    <source>
        <dbReference type="Pfam" id="PF00501"/>
    </source>
</evidence>
<keyword evidence="9" id="KW-1185">Reference proteome</keyword>
<evidence type="ECO:0000256" key="3">
    <source>
        <dbReference type="ARBA" id="ARBA00037247"/>
    </source>
</evidence>
<dbReference type="InterPro" id="IPR000873">
    <property type="entry name" value="AMP-dep_synth/lig_dom"/>
</dbReference>
<evidence type="ECO:0000256" key="2">
    <source>
        <dbReference type="ARBA" id="ARBA00022598"/>
    </source>
</evidence>
<name>A0ABM1AFN2_APLCA</name>
<dbReference type="PANTHER" id="PTHR43201">
    <property type="entry name" value="ACYL-COA SYNTHETASE"/>
    <property type="match status" value="1"/>
</dbReference>
<comment type="catalytic activity">
    <reaction evidence="6">
        <text>a medium-chain fatty acid + ATP + CoA = a medium-chain fatty acyl-CoA + AMP + diphosphate</text>
        <dbReference type="Rhea" id="RHEA:48340"/>
        <dbReference type="ChEBI" id="CHEBI:30616"/>
        <dbReference type="ChEBI" id="CHEBI:33019"/>
        <dbReference type="ChEBI" id="CHEBI:57287"/>
        <dbReference type="ChEBI" id="CHEBI:59558"/>
        <dbReference type="ChEBI" id="CHEBI:90546"/>
        <dbReference type="ChEBI" id="CHEBI:456215"/>
        <dbReference type="EC" id="6.2.1.2"/>
    </reaction>
</comment>
<evidence type="ECO:0000259" key="8">
    <source>
        <dbReference type="Pfam" id="PF13193"/>
    </source>
</evidence>